<accession>A0AC35FVT5</accession>
<dbReference type="WBParaSite" id="PS1159_v2.g21388.t1">
    <property type="protein sequence ID" value="PS1159_v2.g21388.t1"/>
    <property type="gene ID" value="PS1159_v2.g21388"/>
</dbReference>
<name>A0AC35FVT5_9BILA</name>
<organism evidence="1 2">
    <name type="scientific">Panagrolaimus sp. PS1159</name>
    <dbReference type="NCBI Taxonomy" id="55785"/>
    <lineage>
        <taxon>Eukaryota</taxon>
        <taxon>Metazoa</taxon>
        <taxon>Ecdysozoa</taxon>
        <taxon>Nematoda</taxon>
        <taxon>Chromadorea</taxon>
        <taxon>Rhabditida</taxon>
        <taxon>Tylenchina</taxon>
        <taxon>Panagrolaimomorpha</taxon>
        <taxon>Panagrolaimoidea</taxon>
        <taxon>Panagrolaimidae</taxon>
        <taxon>Panagrolaimus</taxon>
    </lineage>
</organism>
<reference evidence="2" key="1">
    <citation type="submission" date="2022-11" db="UniProtKB">
        <authorList>
            <consortium name="WormBaseParasite"/>
        </authorList>
    </citation>
    <scope>IDENTIFICATION</scope>
</reference>
<protein>
    <submittedName>
        <fullName evidence="2">Potassium channel domain-containing protein</fullName>
    </submittedName>
</protein>
<sequence length="399" mass="45759">MKKIRYFVEKLFLCKTLDNPDHYPKSCHLIHQKLLKTAMPPKRDSTLTWPRSQAPPKMSISKSVNNPVITANLANVQQFIKKNDSEKAKKLLNMISKYLNQDDLGSKFDTIQEEPPFESMIVTETPESRNLSPPKIETFVPKTEENIVEPTSPGNVDQEADHMDVEELPEPFWVRCVPHLCLITLVVLYLTAGTFIYQLIDPAYGAKPFHTVLTMSFQVCFTIGWGNIPPLIGISRLFTLIYAAFGVPLTFAVVSNFGRFISEGYGVQCLFLSNLCPRKNRDENERVQLAFKDAAALLLSHQFIGIILFNTWYGRVGLIESWYFIWVTSAMIGFGDIIPDPQNLFQAITMCIYFAIGNLFMQAFLLSICYHLHRAYFVILKMYLFKLKYYLQKKFSETP</sequence>
<dbReference type="Proteomes" id="UP000887580">
    <property type="component" value="Unplaced"/>
</dbReference>
<evidence type="ECO:0000313" key="1">
    <source>
        <dbReference type="Proteomes" id="UP000887580"/>
    </source>
</evidence>
<evidence type="ECO:0000313" key="2">
    <source>
        <dbReference type="WBParaSite" id="PS1159_v2.g21388.t1"/>
    </source>
</evidence>
<proteinExistence type="predicted"/>